<organism evidence="8 9">
    <name type="scientific">Pyronema omphalodes (strain CBS 100304)</name>
    <name type="common">Pyronema confluens</name>
    <dbReference type="NCBI Taxonomy" id="1076935"/>
    <lineage>
        <taxon>Eukaryota</taxon>
        <taxon>Fungi</taxon>
        <taxon>Dikarya</taxon>
        <taxon>Ascomycota</taxon>
        <taxon>Pezizomycotina</taxon>
        <taxon>Pezizomycetes</taxon>
        <taxon>Pezizales</taxon>
        <taxon>Pyronemataceae</taxon>
        <taxon>Pyronema</taxon>
    </lineage>
</organism>
<proteinExistence type="predicted"/>
<feature type="transmembrane region" description="Helical" evidence="6">
    <location>
        <begin position="577"/>
        <end position="596"/>
    </location>
</feature>
<dbReference type="EMBL" id="HF935394">
    <property type="protein sequence ID" value="CCX08190.1"/>
    <property type="molecule type" value="Genomic_DNA"/>
</dbReference>
<feature type="transmembrane region" description="Helical" evidence="6">
    <location>
        <begin position="183"/>
        <end position="203"/>
    </location>
</feature>
<feature type="compositionally biased region" description="Basic and acidic residues" evidence="5">
    <location>
        <begin position="881"/>
        <end position="904"/>
    </location>
</feature>
<evidence type="ECO:0000256" key="4">
    <source>
        <dbReference type="ARBA" id="ARBA00023136"/>
    </source>
</evidence>
<evidence type="ECO:0000256" key="6">
    <source>
        <dbReference type="SAM" id="Phobius"/>
    </source>
</evidence>
<dbReference type="PANTHER" id="PTHR47804:SF3">
    <property type="entry name" value="PROTEIN BRE4"/>
    <property type="match status" value="1"/>
</dbReference>
<keyword evidence="9" id="KW-1185">Reference proteome</keyword>
<feature type="transmembrane region" description="Helical" evidence="6">
    <location>
        <begin position="636"/>
        <end position="656"/>
    </location>
</feature>
<feature type="compositionally biased region" description="Polar residues" evidence="5">
    <location>
        <begin position="911"/>
        <end position="927"/>
    </location>
</feature>
<dbReference type="Pfam" id="PF13515">
    <property type="entry name" value="FUSC_2"/>
    <property type="match status" value="1"/>
</dbReference>
<dbReference type="Proteomes" id="UP000018144">
    <property type="component" value="Unassembled WGS sequence"/>
</dbReference>
<evidence type="ECO:0000259" key="7">
    <source>
        <dbReference type="Pfam" id="PF13515"/>
    </source>
</evidence>
<dbReference type="AlphaFoldDB" id="U4L0G0"/>
<dbReference type="OrthoDB" id="68611at2759"/>
<protein>
    <submittedName>
        <fullName evidence="8">Similar to Uncharacterized protein C26F1.08c acc. no. Q10495</fullName>
    </submittedName>
</protein>
<feature type="compositionally biased region" description="Basic and acidic residues" evidence="5">
    <location>
        <begin position="935"/>
        <end position="952"/>
    </location>
</feature>
<feature type="domain" description="Integral membrane bound transporter" evidence="7">
    <location>
        <begin position="522"/>
        <end position="648"/>
    </location>
</feature>
<feature type="transmembrane region" description="Helical" evidence="6">
    <location>
        <begin position="130"/>
        <end position="148"/>
    </location>
</feature>
<dbReference type="InterPro" id="IPR052430">
    <property type="entry name" value="IVT-Associated"/>
</dbReference>
<comment type="subcellular location">
    <subcellularLocation>
        <location evidence="1">Membrane</location>
        <topology evidence="1">Multi-pass membrane protein</topology>
    </subcellularLocation>
</comment>
<feature type="transmembrane region" description="Helical" evidence="6">
    <location>
        <begin position="502"/>
        <end position="523"/>
    </location>
</feature>
<name>U4L0G0_PYROM</name>
<dbReference type="GO" id="GO:0016020">
    <property type="term" value="C:membrane"/>
    <property type="evidence" value="ECO:0007669"/>
    <property type="project" value="UniProtKB-SubCell"/>
</dbReference>
<reference evidence="8 9" key="1">
    <citation type="journal article" date="2013" name="PLoS Genet.">
        <title>The genome and development-dependent transcriptomes of Pyronema confluens: a window into fungal evolution.</title>
        <authorList>
            <person name="Traeger S."/>
            <person name="Altegoer F."/>
            <person name="Freitag M."/>
            <person name="Gabaldon T."/>
            <person name="Kempken F."/>
            <person name="Kumar A."/>
            <person name="Marcet-Houben M."/>
            <person name="Poggeler S."/>
            <person name="Stajich J.E."/>
            <person name="Nowrousian M."/>
        </authorList>
    </citation>
    <scope>NUCLEOTIDE SEQUENCE [LARGE SCALE GENOMIC DNA]</scope>
    <source>
        <strain evidence="9">CBS 100304</strain>
        <tissue evidence="8">Vegetative mycelium</tissue>
    </source>
</reference>
<feature type="transmembrane region" description="Helical" evidence="6">
    <location>
        <begin position="155"/>
        <end position="171"/>
    </location>
</feature>
<accession>U4L0G0</accession>
<dbReference type="PRINTS" id="PR02047">
    <property type="entry name" value="BREFELDNASP4"/>
</dbReference>
<feature type="transmembrane region" description="Helical" evidence="6">
    <location>
        <begin position="95"/>
        <end position="118"/>
    </location>
</feature>
<evidence type="ECO:0000313" key="8">
    <source>
        <dbReference type="EMBL" id="CCX08190.1"/>
    </source>
</evidence>
<dbReference type="eggNOG" id="KOG4711">
    <property type="taxonomic scope" value="Eukaryota"/>
</dbReference>
<sequence length="995" mass="111780">MTYHAKATIKSVIQTAISYGQSVSKSPVNTRDFIRNRPQTSKRIAKVSIALTLAVGLTLPELFNRRYGRNPFLLGTIAIYLFPVKTVGGQLFSSLIGLSGILLGLAYANLVLFLARLIQNSHPEHIDDPRRAFLWSALALGAFGCGYVRSKIARSYLGINFFMVVNMFALIRGVDHFGPQFHAFFYVMIMGAGVSMLVSIAFWPEDRGGTLKRDTIKSFDKIKQVLVDIRRSVYTGVCDEVNTAGIKSAEAALGMSLQEDNYEISFSRVDSKVLVPLSKGLQRLNSTCRIFNSAMRRKHRVRNQRPLAQCSLDTNSDEVRKAFDAIFNAAAELLDTMTSRVEELYRGETLNITRVDHAGFLRKFTELNSLVIVDVQERRINTYRDLEDAACTDQINTTALDVLHIIQEMSETIGLMNPSSRLVSLIPRVFRQSAHERSHPRNCYNTDQVDGISRFDTMSRARSLMPPEESYVYTDATTKFKRVCIWVADRIRSVQNSRHIKYGIKLMVVMGLLSLPAFLYHWYEWYDSMRAQLAMISALVTMETTRGMTMRTAGMKLCGAVLGACLAWVVREASLENTYAEIGLTAPVGILIGYLVTHQRWAKSGTVCALSYNLILGVATVFKENGHVRDVFARRLLTLPIGLTVATFVHIVLWPYHARAELVKSLGSSLDWLHHLLFAIEASEEHPSLQAKFDGMAQKASNHSAFASSLLPITHYEVSLGGHWPYQRFENIVNKIFDIRDIILGADTSGDPTLALHQQISRSCERSRAKLLASLCNDLLVISHTLSARLFLPRHSSHSMAVLQEYTLQILSQVSNRTPSQYADVGRLADLVYEVDLLREEVDELTGETQCPKNGLLPQLSFVVRKSRPGTPMTPRARRSMSRDPSRDRTIGDFTRDPSRDRSIGEITIAESGNNSPTTSTYTSGNGKSVMWGREIGRGVEREIEGERERHERGRQRERHNADEDSNTSNSGNEKKPNYNEKKWNDSKKGDDNNV</sequence>
<feature type="transmembrane region" description="Helical" evidence="6">
    <location>
        <begin position="553"/>
        <end position="571"/>
    </location>
</feature>
<evidence type="ECO:0000256" key="2">
    <source>
        <dbReference type="ARBA" id="ARBA00022692"/>
    </source>
</evidence>
<feature type="compositionally biased region" description="Basic and acidic residues" evidence="5">
    <location>
        <begin position="973"/>
        <end position="995"/>
    </location>
</feature>
<evidence type="ECO:0000313" key="9">
    <source>
        <dbReference type="Proteomes" id="UP000018144"/>
    </source>
</evidence>
<feature type="transmembrane region" description="Helical" evidence="6">
    <location>
        <begin position="69"/>
        <end position="88"/>
    </location>
</feature>
<keyword evidence="4 6" id="KW-0472">Membrane</keyword>
<gene>
    <name evidence="8" type="ORF">PCON_07779</name>
</gene>
<dbReference type="InterPro" id="IPR023244">
    <property type="entry name" value="Brefeldin_A-sensitivity_4"/>
</dbReference>
<evidence type="ECO:0000256" key="5">
    <source>
        <dbReference type="SAM" id="MobiDB-lite"/>
    </source>
</evidence>
<dbReference type="InterPro" id="IPR049453">
    <property type="entry name" value="Memb_transporter_dom"/>
</dbReference>
<keyword evidence="3 6" id="KW-1133">Transmembrane helix</keyword>
<evidence type="ECO:0000256" key="3">
    <source>
        <dbReference type="ARBA" id="ARBA00022989"/>
    </source>
</evidence>
<dbReference type="OMA" id="ICMEASH"/>
<feature type="transmembrane region" description="Helical" evidence="6">
    <location>
        <begin position="44"/>
        <end position="63"/>
    </location>
</feature>
<feature type="region of interest" description="Disordered" evidence="5">
    <location>
        <begin position="866"/>
        <end position="995"/>
    </location>
</feature>
<dbReference type="STRING" id="1076935.U4L0G0"/>
<dbReference type="PANTHER" id="PTHR47804">
    <property type="entry name" value="60S RIBOSOMAL PROTEIN L19"/>
    <property type="match status" value="1"/>
</dbReference>
<evidence type="ECO:0000256" key="1">
    <source>
        <dbReference type="ARBA" id="ARBA00004141"/>
    </source>
</evidence>
<keyword evidence="2 6" id="KW-0812">Transmembrane</keyword>